<evidence type="ECO:0000259" key="2">
    <source>
        <dbReference type="Pfam" id="PF01757"/>
    </source>
</evidence>
<evidence type="ECO:0000256" key="1">
    <source>
        <dbReference type="SAM" id="Phobius"/>
    </source>
</evidence>
<feature type="transmembrane region" description="Helical" evidence="1">
    <location>
        <begin position="62"/>
        <end position="79"/>
    </location>
</feature>
<sequence>ACLGIVLYHFAVEYGWPDIFNNYVGGVTYGDIYVTVFFFISGALLFYNHSEVDDLKLFYKKRALSIFPAFYIAWGLMYIRDVLRY</sequence>
<keyword evidence="3" id="KW-0808">Transferase</keyword>
<dbReference type="GO" id="GO:0016747">
    <property type="term" value="F:acyltransferase activity, transferring groups other than amino-acyl groups"/>
    <property type="evidence" value="ECO:0007669"/>
    <property type="project" value="InterPro"/>
</dbReference>
<accession>A0A8I0GZT0</accession>
<evidence type="ECO:0000313" key="4">
    <source>
        <dbReference type="Proteomes" id="UP000653002"/>
    </source>
</evidence>
<keyword evidence="1" id="KW-0812">Transmembrane</keyword>
<reference evidence="3" key="1">
    <citation type="submission" date="2020-01" db="EMBL/GenBank/DDBJ databases">
        <authorList>
            <person name="Richard D."/>
        </authorList>
    </citation>
    <scope>NUCLEOTIDE SEQUENCE</scope>
    <source>
        <strain evidence="3">JP541</strain>
    </source>
</reference>
<feature type="domain" description="Acyltransferase 3" evidence="2">
    <location>
        <begin position="1"/>
        <end position="79"/>
    </location>
</feature>
<comment type="caution">
    <text evidence="3">The sequence shown here is derived from an EMBL/GenBank/DDBJ whole genome shotgun (WGS) entry which is preliminary data.</text>
</comment>
<feature type="transmembrane region" description="Helical" evidence="1">
    <location>
        <begin position="32"/>
        <end position="50"/>
    </location>
</feature>
<name>A0A8I0GZT0_XANCI</name>
<dbReference type="Proteomes" id="UP000653002">
    <property type="component" value="Unassembled WGS sequence"/>
</dbReference>
<dbReference type="Pfam" id="PF01757">
    <property type="entry name" value="Acyl_transf_3"/>
    <property type="match status" value="1"/>
</dbReference>
<dbReference type="AlphaFoldDB" id="A0A8I0GZT0"/>
<dbReference type="EMBL" id="JAABFR010000343">
    <property type="protein sequence ID" value="MBD4335733.1"/>
    <property type="molecule type" value="Genomic_DNA"/>
</dbReference>
<keyword evidence="1" id="KW-1133">Transmembrane helix</keyword>
<evidence type="ECO:0000313" key="3">
    <source>
        <dbReference type="EMBL" id="MBD4335733.1"/>
    </source>
</evidence>
<keyword evidence="1" id="KW-0472">Membrane</keyword>
<gene>
    <name evidence="3" type="ORF">GUH15_06590</name>
</gene>
<organism evidence="3 4">
    <name type="scientific">Xanthomonas citri pv. citri</name>
    <dbReference type="NCBI Taxonomy" id="611301"/>
    <lineage>
        <taxon>Bacteria</taxon>
        <taxon>Pseudomonadati</taxon>
        <taxon>Pseudomonadota</taxon>
        <taxon>Gammaproteobacteria</taxon>
        <taxon>Lysobacterales</taxon>
        <taxon>Lysobacteraceae</taxon>
        <taxon>Xanthomonas</taxon>
    </lineage>
</organism>
<dbReference type="InterPro" id="IPR002656">
    <property type="entry name" value="Acyl_transf_3_dom"/>
</dbReference>
<feature type="non-terminal residue" evidence="3">
    <location>
        <position position="85"/>
    </location>
</feature>
<keyword evidence="3" id="KW-0012">Acyltransferase</keyword>
<proteinExistence type="predicted"/>
<protein>
    <submittedName>
        <fullName evidence="3">Acyltransferase family protein</fullName>
    </submittedName>
</protein>
<feature type="non-terminal residue" evidence="3">
    <location>
        <position position="1"/>
    </location>
</feature>